<dbReference type="PRINTS" id="PR00081">
    <property type="entry name" value="GDHRDH"/>
</dbReference>
<protein>
    <recommendedName>
        <fullName evidence="5">3-oxoacyl-[acyl-carrier protein] reductase</fullName>
    </recommendedName>
</protein>
<dbReference type="GO" id="GO:0016491">
    <property type="term" value="F:oxidoreductase activity"/>
    <property type="evidence" value="ECO:0007669"/>
    <property type="project" value="UniProtKB-KW"/>
</dbReference>
<sequence>MDNVLQGKSALVVGGTSGIGYCLVQSLLQESVSVVVQGRIKSKHVTNLCCQGNVACFICDLQKVSYVEELCKYANAADILCVVYGPFLQKPLDMTTAEEWNTTVYANLTLPGILVSSALAGMKERKWGRILLFGGTETHVLRGFRTNAVYGAAKTGIMSLVKSVSMEYAQYGITANAVCPGFTDSGLLPEETRAIWAKKNPDGKLINPSAITDAALFLLKDSSYNGVVLPVDKGWSSF</sequence>
<proteinExistence type="inferred from homology"/>
<comment type="caution">
    <text evidence="3">The sequence shown here is derived from an EMBL/GenBank/DDBJ whole genome shotgun (WGS) entry which is preliminary data.</text>
</comment>
<comment type="similarity">
    <text evidence="1">Belongs to the short-chain dehydrogenases/reductases (SDR) family.</text>
</comment>
<organism evidence="3 4">
    <name type="scientific">Treponema medium ATCC 700293</name>
    <dbReference type="NCBI Taxonomy" id="1125700"/>
    <lineage>
        <taxon>Bacteria</taxon>
        <taxon>Pseudomonadati</taxon>
        <taxon>Spirochaetota</taxon>
        <taxon>Spirochaetia</taxon>
        <taxon>Spirochaetales</taxon>
        <taxon>Treponemataceae</taxon>
        <taxon>Treponema</taxon>
    </lineage>
</organism>
<dbReference type="SUPFAM" id="SSF51735">
    <property type="entry name" value="NAD(P)-binding Rossmann-fold domains"/>
    <property type="match status" value="1"/>
</dbReference>
<dbReference type="Gene3D" id="3.40.50.720">
    <property type="entry name" value="NAD(P)-binding Rossmann-like Domain"/>
    <property type="match status" value="1"/>
</dbReference>
<dbReference type="CDD" id="cd05233">
    <property type="entry name" value="SDR_c"/>
    <property type="match status" value="1"/>
</dbReference>
<dbReference type="InterPro" id="IPR051122">
    <property type="entry name" value="SDR_DHRS6-like"/>
</dbReference>
<evidence type="ECO:0000256" key="2">
    <source>
        <dbReference type="ARBA" id="ARBA00023002"/>
    </source>
</evidence>
<dbReference type="Pfam" id="PF13561">
    <property type="entry name" value="adh_short_C2"/>
    <property type="match status" value="1"/>
</dbReference>
<evidence type="ECO:0008006" key="5">
    <source>
        <dbReference type="Google" id="ProtNLM"/>
    </source>
</evidence>
<name>A0AA87TF84_TREMD</name>
<dbReference type="Proteomes" id="UP000014634">
    <property type="component" value="Unassembled WGS sequence"/>
</dbReference>
<evidence type="ECO:0000313" key="3">
    <source>
        <dbReference type="EMBL" id="EPF29326.1"/>
    </source>
</evidence>
<dbReference type="AlphaFoldDB" id="A0AA87TF84"/>
<dbReference type="RefSeq" id="WP_016522803.1">
    <property type="nucleotide sequence ID" value="NZ_KE332517.1"/>
</dbReference>
<evidence type="ECO:0000256" key="1">
    <source>
        <dbReference type="ARBA" id="ARBA00006484"/>
    </source>
</evidence>
<keyword evidence="2" id="KW-0560">Oxidoreductase</keyword>
<dbReference type="PANTHER" id="PTHR43477">
    <property type="entry name" value="DIHYDROANTICAPSIN 7-DEHYDROGENASE"/>
    <property type="match status" value="1"/>
</dbReference>
<dbReference type="EMBL" id="ATFE01000005">
    <property type="protein sequence ID" value="EPF29326.1"/>
    <property type="molecule type" value="Genomic_DNA"/>
</dbReference>
<gene>
    <name evidence="3" type="ORF">HMPREF9195_00836</name>
</gene>
<dbReference type="PANTHER" id="PTHR43477:SF1">
    <property type="entry name" value="DIHYDROANTICAPSIN 7-DEHYDROGENASE"/>
    <property type="match status" value="1"/>
</dbReference>
<accession>A0AA87TF84</accession>
<dbReference type="InterPro" id="IPR002347">
    <property type="entry name" value="SDR_fam"/>
</dbReference>
<evidence type="ECO:0000313" key="4">
    <source>
        <dbReference type="Proteomes" id="UP000014634"/>
    </source>
</evidence>
<dbReference type="InterPro" id="IPR036291">
    <property type="entry name" value="NAD(P)-bd_dom_sf"/>
</dbReference>
<reference evidence="3 4" key="1">
    <citation type="submission" date="2013-04" db="EMBL/GenBank/DDBJ databases">
        <title>The Genome Sequence of Treponema medium ATCC 700293.</title>
        <authorList>
            <consortium name="The Broad Institute Genomics Platform"/>
            <person name="Earl A."/>
            <person name="Ward D."/>
            <person name="Feldgarden M."/>
            <person name="Gevers D."/>
            <person name="Leonetti C."/>
            <person name="Blanton J.M."/>
            <person name="Dewhirst F.E."/>
            <person name="Izard J."/>
            <person name="Walker B."/>
            <person name="Young S."/>
            <person name="Zeng Q."/>
            <person name="Gargeya S."/>
            <person name="Fitzgerald M."/>
            <person name="Haas B."/>
            <person name="Abouelleil A."/>
            <person name="Allen A.W."/>
            <person name="Alvarado L."/>
            <person name="Arachchi H.M."/>
            <person name="Berlin A.M."/>
            <person name="Chapman S.B."/>
            <person name="Gainer-Dewar J."/>
            <person name="Goldberg J."/>
            <person name="Griggs A."/>
            <person name="Gujja S."/>
            <person name="Hansen M."/>
            <person name="Howarth C."/>
            <person name="Imamovic A."/>
            <person name="Ireland A."/>
            <person name="Larimer J."/>
            <person name="McCowan C."/>
            <person name="Murphy C."/>
            <person name="Pearson M."/>
            <person name="Poon T.W."/>
            <person name="Priest M."/>
            <person name="Roberts A."/>
            <person name="Saif S."/>
            <person name="Shea T."/>
            <person name="Sisk P."/>
            <person name="Sykes S."/>
            <person name="Wortman J."/>
            <person name="Nusbaum C."/>
            <person name="Birren B."/>
        </authorList>
    </citation>
    <scope>NUCLEOTIDE SEQUENCE [LARGE SCALE GENOMIC DNA]</scope>
    <source>
        <strain evidence="3 4">ATCC 700293</strain>
    </source>
</reference>